<dbReference type="GO" id="GO:0005829">
    <property type="term" value="C:cytosol"/>
    <property type="evidence" value="ECO:0007669"/>
    <property type="project" value="GOC"/>
</dbReference>
<dbReference type="InterPro" id="IPR014752">
    <property type="entry name" value="Arrestin-like_C"/>
</dbReference>
<dbReference type="OrthoDB" id="1918at2759"/>
<organism evidence="1">
    <name type="scientific">Nicotiana tabacum</name>
    <name type="common">Common tobacco</name>
    <dbReference type="NCBI Taxonomy" id="4097"/>
    <lineage>
        <taxon>Eukaryota</taxon>
        <taxon>Viridiplantae</taxon>
        <taxon>Streptophyta</taxon>
        <taxon>Embryophyta</taxon>
        <taxon>Tracheophyta</taxon>
        <taxon>Spermatophyta</taxon>
        <taxon>Magnoliopsida</taxon>
        <taxon>eudicotyledons</taxon>
        <taxon>Gunneridae</taxon>
        <taxon>Pentapetalae</taxon>
        <taxon>asterids</taxon>
        <taxon>lamiids</taxon>
        <taxon>Solanales</taxon>
        <taxon>Solanaceae</taxon>
        <taxon>Nicotianoideae</taxon>
        <taxon>Nicotianeae</taxon>
        <taxon>Nicotiana</taxon>
    </lineage>
</organism>
<dbReference type="RefSeq" id="XP_016482826.1">
    <property type="nucleotide sequence ID" value="XM_016627340.1"/>
</dbReference>
<dbReference type="STRING" id="4097.A0A1S4B1W7"/>
<dbReference type="Gene3D" id="2.60.40.640">
    <property type="match status" value="1"/>
</dbReference>
<dbReference type="SUPFAM" id="SSF81296">
    <property type="entry name" value="E set domains"/>
    <property type="match status" value="1"/>
</dbReference>
<proteinExistence type="predicted"/>
<dbReference type="GO" id="GO:0000139">
    <property type="term" value="C:Golgi membrane"/>
    <property type="evidence" value="ECO:0000318"/>
    <property type="project" value="GO_Central"/>
</dbReference>
<dbReference type="PANTHER" id="PTHR12507">
    <property type="entry name" value="REDUCED GROWTH PHENOTYPE 1 RGP1, YEAST -RELATED"/>
    <property type="match status" value="1"/>
</dbReference>
<reference evidence="1" key="1">
    <citation type="submission" date="2025-08" db="UniProtKB">
        <authorList>
            <consortium name="RefSeq"/>
        </authorList>
    </citation>
    <scope>IDENTIFICATION</scope>
</reference>
<gene>
    <name evidence="1" type="primary">LOC107803595</name>
</gene>
<dbReference type="PaxDb" id="4097-A0A1S4B1W7"/>
<dbReference type="InterPro" id="IPR014848">
    <property type="entry name" value="Rgp1"/>
</dbReference>
<dbReference type="AlphaFoldDB" id="A0A1S4B1W7"/>
<dbReference type="GO" id="GO:0042147">
    <property type="term" value="P:retrograde transport, endosome to Golgi"/>
    <property type="evidence" value="ECO:0000318"/>
    <property type="project" value="GO_Central"/>
</dbReference>
<dbReference type="KEGG" id="nta:107803595"/>
<accession>A0A1S4B1W7</accession>
<sequence>MSAPNKPPSRGFSFFNITAGIGSGGGGGTGRKSNATMDLPQPQLKLEPDREVYRPGDPVTITVEIKNPTTSCSLLIEKLSFEIKGIEKLDTQWFSTPKSSPDSKQRRGEYVFMDNVTPALISNQIVSAGSSRQFMVRTILPSTIPPSYRGATIRYLYYVRSILFGQYLIMENGHFREESIRDLDELETRIPLQIWVTQKSNGLKSEEGRTCGIVPASTLPLDVYWKEMDADSDWVNHSVASYLCYSVCFL</sequence>
<protein>
    <submittedName>
        <fullName evidence="1">Uncharacterized protein</fullName>
    </submittedName>
</protein>
<dbReference type="OMA" id="CPDECEE"/>
<name>A0A1S4B1W7_TOBAC</name>
<dbReference type="InterPro" id="IPR014756">
    <property type="entry name" value="Ig_E-set"/>
</dbReference>
<evidence type="ECO:0000313" key="1">
    <source>
        <dbReference type="RefSeq" id="XP_016482826.1"/>
    </source>
</evidence>
<dbReference type="GO" id="GO:0034066">
    <property type="term" value="C:Ric1-Rgp1 guanyl-nucleotide exchange factor complex"/>
    <property type="evidence" value="ECO:0000318"/>
    <property type="project" value="GO_Central"/>
</dbReference>